<gene>
    <name evidence="1" type="ORF">OOU_Y34scaffold00094g74</name>
</gene>
<protein>
    <submittedName>
        <fullName evidence="1">Uncharacterized protein</fullName>
    </submittedName>
</protein>
<name>A0AA97PRJ1_PYRO3</name>
<evidence type="ECO:0000313" key="1">
    <source>
        <dbReference type="EMBL" id="ELQ44284.1"/>
    </source>
</evidence>
<organism evidence="1">
    <name type="scientific">Pyricularia oryzae (strain Y34)</name>
    <name type="common">Rice blast fungus</name>
    <name type="synonym">Magnaporthe oryzae</name>
    <dbReference type="NCBI Taxonomy" id="1143189"/>
    <lineage>
        <taxon>Eukaryota</taxon>
        <taxon>Fungi</taxon>
        <taxon>Dikarya</taxon>
        <taxon>Ascomycota</taxon>
        <taxon>Pezizomycotina</taxon>
        <taxon>Sordariomycetes</taxon>
        <taxon>Sordariomycetidae</taxon>
        <taxon>Magnaporthales</taxon>
        <taxon>Pyriculariaceae</taxon>
        <taxon>Pyricularia</taxon>
    </lineage>
</organism>
<sequence>MCLCASAVLIVGVHPFTEKGSPWVWRGFLVVQDAALALKRSQRTGDLKADEGQVRRARGLQYRTTPTAASHAALDAG</sequence>
<proteinExistence type="predicted"/>
<reference evidence="1" key="1">
    <citation type="journal article" date="2012" name="PLoS Genet.">
        <title>Comparative analysis of the genomes of two field isolates of the rice blast fungus Magnaporthe oryzae.</title>
        <authorList>
            <person name="Xue M."/>
            <person name="Yang J."/>
            <person name="Li Z."/>
            <person name="Hu S."/>
            <person name="Yao N."/>
            <person name="Dean R.A."/>
            <person name="Zhao W."/>
            <person name="Shen M."/>
            <person name="Zhang H."/>
            <person name="Li C."/>
            <person name="Liu L."/>
            <person name="Cao L."/>
            <person name="Xu X."/>
            <person name="Xing Y."/>
            <person name="Hsiang T."/>
            <person name="Zhang Z."/>
            <person name="Xu J.R."/>
            <person name="Peng Y.L."/>
        </authorList>
    </citation>
    <scope>NUCLEOTIDE SEQUENCE</scope>
    <source>
        <strain evidence="1">Y34</strain>
    </source>
</reference>
<accession>A0AA97PRJ1</accession>
<dbReference type="EMBL" id="JH793109">
    <property type="protein sequence ID" value="ELQ44284.1"/>
    <property type="molecule type" value="Genomic_DNA"/>
</dbReference>
<dbReference type="AlphaFoldDB" id="A0AA97PRJ1"/>
<dbReference type="Proteomes" id="UP000011086">
    <property type="component" value="Unassembled WGS sequence"/>
</dbReference>